<sequence length="119" mass="13384">QVKAFLRGESPPYSAGDLEGMTFIASMHVKVARKLHSNSLRYWLLEYLRRQPKGRKYRALLLKFIKDRMATLLLVDVGIQVTTVVAAGKVGDEASVVVEMVHPRDDILSVTEIAQDTEE</sequence>
<keyword evidence="2" id="KW-1185">Reference proteome</keyword>
<organism evidence="1 2">
    <name type="scientific">Aegilops tauschii subsp. strangulata</name>
    <name type="common">Goatgrass</name>
    <dbReference type="NCBI Taxonomy" id="200361"/>
    <lineage>
        <taxon>Eukaryota</taxon>
        <taxon>Viridiplantae</taxon>
        <taxon>Streptophyta</taxon>
        <taxon>Embryophyta</taxon>
        <taxon>Tracheophyta</taxon>
        <taxon>Spermatophyta</taxon>
        <taxon>Magnoliopsida</taxon>
        <taxon>Liliopsida</taxon>
        <taxon>Poales</taxon>
        <taxon>Poaceae</taxon>
        <taxon>BOP clade</taxon>
        <taxon>Pooideae</taxon>
        <taxon>Triticodae</taxon>
        <taxon>Triticeae</taxon>
        <taxon>Triticinae</taxon>
        <taxon>Aegilops</taxon>
    </lineage>
</organism>
<dbReference type="Proteomes" id="UP000015105">
    <property type="component" value="Chromosome 1D"/>
</dbReference>
<reference evidence="1" key="4">
    <citation type="submission" date="2019-03" db="UniProtKB">
        <authorList>
            <consortium name="EnsemblPlants"/>
        </authorList>
    </citation>
    <scope>IDENTIFICATION</scope>
</reference>
<dbReference type="AlphaFoldDB" id="A0A452XRU6"/>
<reference evidence="1" key="3">
    <citation type="journal article" date="2017" name="Nature">
        <title>Genome sequence of the progenitor of the wheat D genome Aegilops tauschii.</title>
        <authorList>
            <person name="Luo M.C."/>
            <person name="Gu Y.Q."/>
            <person name="Puiu D."/>
            <person name="Wang H."/>
            <person name="Twardziok S.O."/>
            <person name="Deal K.R."/>
            <person name="Huo N."/>
            <person name="Zhu T."/>
            <person name="Wang L."/>
            <person name="Wang Y."/>
            <person name="McGuire P.E."/>
            <person name="Liu S."/>
            <person name="Long H."/>
            <person name="Ramasamy R.K."/>
            <person name="Rodriguez J.C."/>
            <person name="Van S.L."/>
            <person name="Yuan L."/>
            <person name="Wang Z."/>
            <person name="Xia Z."/>
            <person name="Xiao L."/>
            <person name="Anderson O.D."/>
            <person name="Ouyang S."/>
            <person name="Liang Y."/>
            <person name="Zimin A.V."/>
            <person name="Pertea G."/>
            <person name="Qi P."/>
            <person name="Bennetzen J.L."/>
            <person name="Dai X."/>
            <person name="Dawson M.W."/>
            <person name="Muller H.G."/>
            <person name="Kugler K."/>
            <person name="Rivarola-Duarte L."/>
            <person name="Spannagl M."/>
            <person name="Mayer K.F.X."/>
            <person name="Lu F.H."/>
            <person name="Bevan M.W."/>
            <person name="Leroy P."/>
            <person name="Li P."/>
            <person name="You F.M."/>
            <person name="Sun Q."/>
            <person name="Liu Z."/>
            <person name="Lyons E."/>
            <person name="Wicker T."/>
            <person name="Salzberg S.L."/>
            <person name="Devos K.M."/>
            <person name="Dvorak J."/>
        </authorList>
    </citation>
    <scope>NUCLEOTIDE SEQUENCE [LARGE SCALE GENOMIC DNA]</scope>
    <source>
        <strain evidence="1">cv. AL8/78</strain>
    </source>
</reference>
<evidence type="ECO:0000313" key="2">
    <source>
        <dbReference type="Proteomes" id="UP000015105"/>
    </source>
</evidence>
<reference evidence="2" key="2">
    <citation type="journal article" date="2017" name="Nat. Plants">
        <title>The Aegilops tauschii genome reveals multiple impacts of transposons.</title>
        <authorList>
            <person name="Zhao G."/>
            <person name="Zou C."/>
            <person name="Li K."/>
            <person name="Wang K."/>
            <person name="Li T."/>
            <person name="Gao L."/>
            <person name="Zhang X."/>
            <person name="Wang H."/>
            <person name="Yang Z."/>
            <person name="Liu X."/>
            <person name="Jiang W."/>
            <person name="Mao L."/>
            <person name="Kong X."/>
            <person name="Jiao Y."/>
            <person name="Jia J."/>
        </authorList>
    </citation>
    <scope>NUCLEOTIDE SEQUENCE [LARGE SCALE GENOMIC DNA]</scope>
    <source>
        <strain evidence="2">cv. AL8/78</strain>
    </source>
</reference>
<reference evidence="2" key="1">
    <citation type="journal article" date="2014" name="Science">
        <title>Ancient hybridizations among the ancestral genomes of bread wheat.</title>
        <authorList>
            <consortium name="International Wheat Genome Sequencing Consortium,"/>
            <person name="Marcussen T."/>
            <person name="Sandve S.R."/>
            <person name="Heier L."/>
            <person name="Spannagl M."/>
            <person name="Pfeifer M."/>
            <person name="Jakobsen K.S."/>
            <person name="Wulff B.B."/>
            <person name="Steuernagel B."/>
            <person name="Mayer K.F."/>
            <person name="Olsen O.A."/>
        </authorList>
    </citation>
    <scope>NUCLEOTIDE SEQUENCE [LARGE SCALE GENOMIC DNA]</scope>
    <source>
        <strain evidence="2">cv. AL8/78</strain>
    </source>
</reference>
<name>A0A452XRU6_AEGTS</name>
<dbReference type="EnsemblPlants" id="AET1Gv20136100.16">
    <property type="protein sequence ID" value="AET1Gv20136100.16"/>
    <property type="gene ID" value="AET1Gv20136100"/>
</dbReference>
<proteinExistence type="predicted"/>
<evidence type="ECO:0000313" key="1">
    <source>
        <dbReference type="EnsemblPlants" id="AET1Gv20136100.16"/>
    </source>
</evidence>
<dbReference type="Gramene" id="AET1Gv20136100.16">
    <property type="protein sequence ID" value="AET1Gv20136100.16"/>
    <property type="gene ID" value="AET1Gv20136100"/>
</dbReference>
<protein>
    <submittedName>
        <fullName evidence="1">Uncharacterized protein</fullName>
    </submittedName>
</protein>
<reference evidence="1" key="5">
    <citation type="journal article" date="2021" name="G3 (Bethesda)">
        <title>Aegilops tauschii genome assembly Aet v5.0 features greater sequence contiguity and improved annotation.</title>
        <authorList>
            <person name="Wang L."/>
            <person name="Zhu T."/>
            <person name="Rodriguez J.C."/>
            <person name="Deal K.R."/>
            <person name="Dubcovsky J."/>
            <person name="McGuire P.E."/>
            <person name="Lux T."/>
            <person name="Spannagl M."/>
            <person name="Mayer K.F.X."/>
            <person name="Baldrich P."/>
            <person name="Meyers B.C."/>
            <person name="Huo N."/>
            <person name="Gu Y.Q."/>
            <person name="Zhou H."/>
            <person name="Devos K.M."/>
            <person name="Bennetzen J.L."/>
            <person name="Unver T."/>
            <person name="Budak H."/>
            <person name="Gulick P.J."/>
            <person name="Galiba G."/>
            <person name="Kalapos B."/>
            <person name="Nelson D.R."/>
            <person name="Li P."/>
            <person name="You F.M."/>
            <person name="Luo M.C."/>
            <person name="Dvorak J."/>
        </authorList>
    </citation>
    <scope>NUCLEOTIDE SEQUENCE [LARGE SCALE GENOMIC DNA]</scope>
    <source>
        <strain evidence="1">cv. AL8/78</strain>
    </source>
</reference>
<accession>A0A452XRU6</accession>